<dbReference type="InterPro" id="IPR027417">
    <property type="entry name" value="P-loop_NTPase"/>
</dbReference>
<dbReference type="EMBL" id="JACCFL010000001">
    <property type="protein sequence ID" value="NYJ25766.1"/>
    <property type="molecule type" value="Genomic_DNA"/>
</dbReference>
<dbReference type="GO" id="GO:0055085">
    <property type="term" value="P:transmembrane transport"/>
    <property type="evidence" value="ECO:0007669"/>
    <property type="project" value="UniProtKB-ARBA"/>
</dbReference>
<keyword evidence="3" id="KW-0547">Nucleotide-binding</keyword>
<dbReference type="CDD" id="cd03257">
    <property type="entry name" value="ABC_NikE_OppD_transporters"/>
    <property type="match status" value="1"/>
</dbReference>
<organism evidence="6 7">
    <name type="scientific">Leifsonia shinshuensis</name>
    <dbReference type="NCBI Taxonomy" id="150026"/>
    <lineage>
        <taxon>Bacteria</taxon>
        <taxon>Bacillati</taxon>
        <taxon>Actinomycetota</taxon>
        <taxon>Actinomycetes</taxon>
        <taxon>Micrococcales</taxon>
        <taxon>Microbacteriaceae</taxon>
        <taxon>Leifsonia</taxon>
    </lineage>
</organism>
<dbReference type="Proteomes" id="UP000578352">
    <property type="component" value="Unassembled WGS sequence"/>
</dbReference>
<dbReference type="InterPro" id="IPR017871">
    <property type="entry name" value="ABC_transporter-like_CS"/>
</dbReference>
<feature type="domain" description="ABC transporter" evidence="5">
    <location>
        <begin position="16"/>
        <end position="257"/>
    </location>
</feature>
<dbReference type="PROSITE" id="PS50893">
    <property type="entry name" value="ABC_TRANSPORTER_2"/>
    <property type="match status" value="1"/>
</dbReference>
<dbReference type="AlphaFoldDB" id="A0A853CXC5"/>
<gene>
    <name evidence="6" type="ORF">HNR13_004053</name>
</gene>
<dbReference type="Gene3D" id="3.40.50.300">
    <property type="entry name" value="P-loop containing nucleotide triphosphate hydrolases"/>
    <property type="match status" value="1"/>
</dbReference>
<comment type="similarity">
    <text evidence="1">Belongs to the ABC transporter superfamily.</text>
</comment>
<dbReference type="RefSeq" id="WP_179608670.1">
    <property type="nucleotide sequence ID" value="NZ_BAABEH010000001.1"/>
</dbReference>
<dbReference type="GO" id="GO:0016887">
    <property type="term" value="F:ATP hydrolysis activity"/>
    <property type="evidence" value="ECO:0007669"/>
    <property type="project" value="InterPro"/>
</dbReference>
<keyword evidence="2" id="KW-0813">Transport</keyword>
<dbReference type="SUPFAM" id="SSF52540">
    <property type="entry name" value="P-loop containing nucleoside triphosphate hydrolases"/>
    <property type="match status" value="1"/>
</dbReference>
<evidence type="ECO:0000256" key="2">
    <source>
        <dbReference type="ARBA" id="ARBA00022448"/>
    </source>
</evidence>
<comment type="caution">
    <text evidence="6">The sequence shown here is derived from an EMBL/GenBank/DDBJ whole genome shotgun (WGS) entry which is preliminary data.</text>
</comment>
<evidence type="ECO:0000256" key="4">
    <source>
        <dbReference type="ARBA" id="ARBA00022840"/>
    </source>
</evidence>
<dbReference type="PANTHER" id="PTHR43776:SF7">
    <property type="entry name" value="D,D-DIPEPTIDE TRANSPORT ATP-BINDING PROTEIN DDPF-RELATED"/>
    <property type="match status" value="1"/>
</dbReference>
<accession>A0A853CXC5</accession>
<sequence length="263" mass="28616">MTVLPLRSRRPSEFVLEAHGVTVSYGSRRHHGPLALDGGELSLRAGESVAIVGESGSGKSTFAKALVGLVPCIGGELRLEGERLGQRRSREQVRRLQMVFQDPSSSLNPSMTVGRMLEELLRFHRMVPKARVRERARELLEMVGLPASTITALPRRLSGGQRQRVGIARALAVEPTVLIADESTAALDVSVQAAILNLLARLRAELGLTLLFISHDLSVVRHISDRVIVMKDGRIVEDRDTAGLFAAPGADYTRELLAAAPRL</sequence>
<evidence type="ECO:0000259" key="5">
    <source>
        <dbReference type="PROSITE" id="PS50893"/>
    </source>
</evidence>
<evidence type="ECO:0000313" key="7">
    <source>
        <dbReference type="Proteomes" id="UP000578352"/>
    </source>
</evidence>
<dbReference type="InterPro" id="IPR003593">
    <property type="entry name" value="AAA+_ATPase"/>
</dbReference>
<dbReference type="PANTHER" id="PTHR43776">
    <property type="entry name" value="TRANSPORT ATP-BINDING PROTEIN"/>
    <property type="match status" value="1"/>
</dbReference>
<protein>
    <submittedName>
        <fullName evidence="6">ABC-type glutathione transport system ATPase component</fullName>
    </submittedName>
</protein>
<name>A0A853CXC5_9MICO</name>
<evidence type="ECO:0000256" key="1">
    <source>
        <dbReference type="ARBA" id="ARBA00005417"/>
    </source>
</evidence>
<proteinExistence type="inferred from homology"/>
<dbReference type="SMART" id="SM00382">
    <property type="entry name" value="AAA"/>
    <property type="match status" value="1"/>
</dbReference>
<reference evidence="6 7" key="1">
    <citation type="submission" date="2020-07" db="EMBL/GenBank/DDBJ databases">
        <title>Sequencing the genomes of 1000 actinobacteria strains.</title>
        <authorList>
            <person name="Klenk H.-P."/>
        </authorList>
    </citation>
    <scope>NUCLEOTIDE SEQUENCE [LARGE SCALE GENOMIC DNA]</scope>
    <source>
        <strain evidence="6 7">DSM 15165</strain>
    </source>
</reference>
<evidence type="ECO:0000313" key="6">
    <source>
        <dbReference type="EMBL" id="NYJ25766.1"/>
    </source>
</evidence>
<keyword evidence="4" id="KW-0067">ATP-binding</keyword>
<dbReference type="Pfam" id="PF00005">
    <property type="entry name" value="ABC_tran"/>
    <property type="match status" value="1"/>
</dbReference>
<evidence type="ECO:0000256" key="3">
    <source>
        <dbReference type="ARBA" id="ARBA00022741"/>
    </source>
</evidence>
<dbReference type="GO" id="GO:0005524">
    <property type="term" value="F:ATP binding"/>
    <property type="evidence" value="ECO:0007669"/>
    <property type="project" value="UniProtKB-KW"/>
</dbReference>
<dbReference type="InterPro" id="IPR050319">
    <property type="entry name" value="ABC_transp_ATP-bind"/>
</dbReference>
<dbReference type="PROSITE" id="PS00211">
    <property type="entry name" value="ABC_TRANSPORTER_1"/>
    <property type="match status" value="1"/>
</dbReference>
<dbReference type="InterPro" id="IPR003439">
    <property type="entry name" value="ABC_transporter-like_ATP-bd"/>
</dbReference>